<proteinExistence type="predicted"/>
<name>A0A9W9G8K1_9EURO</name>
<keyword evidence="5" id="KW-0804">Transcription</keyword>
<evidence type="ECO:0000259" key="7">
    <source>
        <dbReference type="SMART" id="SM00906"/>
    </source>
</evidence>
<sequence length="314" mass="34891">MKNAKPNDEIDKAFLSVFFAVCACASGLLPQAQGSSTLVGIEYYQKSLLLYFASSGEVFLEQVQCLGLLAFCSASWNVLAQSWRFAGQAVRIAQDLGLHVSSLVDTTREPNEEPYNLCEYRDAQIARCVWWSVFGIDCISSICLGRPMAADVAHCCCDLPTNISNEDLEQGCGPNDQSNSSLSSPMAGFIAFTQLCKIAAEVHRFHSSFRLRSRNASNTSMKEALPTVNILIRELDNWLQELPDEIKFSANSLQRGPNLTMSVVVFILHSATIMNLYRFVYLQGSPRCFKLEQNFSFLHFSNNEIMQTTCGIGI</sequence>
<dbReference type="EMBL" id="JAPQKH010000002">
    <property type="protein sequence ID" value="KAJ5113982.1"/>
    <property type="molecule type" value="Genomic_DNA"/>
</dbReference>
<evidence type="ECO:0000256" key="1">
    <source>
        <dbReference type="ARBA" id="ARBA00022723"/>
    </source>
</evidence>
<dbReference type="OrthoDB" id="6486656at2759"/>
<dbReference type="GO" id="GO:0003677">
    <property type="term" value="F:DNA binding"/>
    <property type="evidence" value="ECO:0007669"/>
    <property type="project" value="UniProtKB-KW"/>
</dbReference>
<dbReference type="InterPro" id="IPR051615">
    <property type="entry name" value="Transcr_Regulatory_Elem"/>
</dbReference>
<keyword evidence="1" id="KW-0479">Metal-binding</keyword>
<keyword evidence="9" id="KW-1185">Reference proteome</keyword>
<evidence type="ECO:0000256" key="2">
    <source>
        <dbReference type="ARBA" id="ARBA00022833"/>
    </source>
</evidence>
<accession>A0A9W9G8K1</accession>
<comment type="caution">
    <text evidence="8">The sequence shown here is derived from an EMBL/GenBank/DDBJ whole genome shotgun (WGS) entry which is preliminary data.</text>
</comment>
<dbReference type="CDD" id="cd12148">
    <property type="entry name" value="fungal_TF_MHR"/>
    <property type="match status" value="1"/>
</dbReference>
<dbReference type="PANTHER" id="PTHR31313:SF81">
    <property type="entry name" value="TY1 ENHANCER ACTIVATOR"/>
    <property type="match status" value="1"/>
</dbReference>
<reference evidence="8" key="1">
    <citation type="submission" date="2022-11" db="EMBL/GenBank/DDBJ databases">
        <authorList>
            <person name="Petersen C."/>
        </authorList>
    </citation>
    <scope>NUCLEOTIDE SEQUENCE</scope>
    <source>
        <strain evidence="8">IBT 30069</strain>
    </source>
</reference>
<feature type="domain" description="Xylanolytic transcriptional activator regulatory" evidence="7">
    <location>
        <begin position="82"/>
        <end position="166"/>
    </location>
</feature>
<dbReference type="GO" id="GO:0008270">
    <property type="term" value="F:zinc ion binding"/>
    <property type="evidence" value="ECO:0007669"/>
    <property type="project" value="InterPro"/>
</dbReference>
<dbReference type="Proteomes" id="UP001149165">
    <property type="component" value="Unassembled WGS sequence"/>
</dbReference>
<evidence type="ECO:0000313" key="9">
    <source>
        <dbReference type="Proteomes" id="UP001149165"/>
    </source>
</evidence>
<dbReference type="InterPro" id="IPR007219">
    <property type="entry name" value="XnlR_reg_dom"/>
</dbReference>
<organism evidence="8 9">
    <name type="scientific">Penicillium angulare</name>
    <dbReference type="NCBI Taxonomy" id="116970"/>
    <lineage>
        <taxon>Eukaryota</taxon>
        <taxon>Fungi</taxon>
        <taxon>Dikarya</taxon>
        <taxon>Ascomycota</taxon>
        <taxon>Pezizomycotina</taxon>
        <taxon>Eurotiomycetes</taxon>
        <taxon>Eurotiomycetidae</taxon>
        <taxon>Eurotiales</taxon>
        <taxon>Aspergillaceae</taxon>
        <taxon>Penicillium</taxon>
    </lineage>
</organism>
<evidence type="ECO:0000256" key="6">
    <source>
        <dbReference type="ARBA" id="ARBA00023242"/>
    </source>
</evidence>
<keyword evidence="3" id="KW-0805">Transcription regulation</keyword>
<gene>
    <name evidence="8" type="ORF">N7456_002516</name>
</gene>
<dbReference type="SMART" id="SM00906">
    <property type="entry name" value="Fungal_trans"/>
    <property type="match status" value="1"/>
</dbReference>
<dbReference type="PROSITE" id="PS51257">
    <property type="entry name" value="PROKAR_LIPOPROTEIN"/>
    <property type="match status" value="1"/>
</dbReference>
<evidence type="ECO:0000256" key="5">
    <source>
        <dbReference type="ARBA" id="ARBA00023163"/>
    </source>
</evidence>
<keyword evidence="4" id="KW-0238">DNA-binding</keyword>
<keyword evidence="2" id="KW-0862">Zinc</keyword>
<protein>
    <recommendedName>
        <fullName evidence="7">Xylanolytic transcriptional activator regulatory domain-containing protein</fullName>
    </recommendedName>
</protein>
<reference evidence="8" key="2">
    <citation type="journal article" date="2023" name="IMA Fungus">
        <title>Comparative genomic study of the Penicillium genus elucidates a diverse pangenome and 15 lateral gene transfer events.</title>
        <authorList>
            <person name="Petersen C."/>
            <person name="Sorensen T."/>
            <person name="Nielsen M.R."/>
            <person name="Sondergaard T.E."/>
            <person name="Sorensen J.L."/>
            <person name="Fitzpatrick D.A."/>
            <person name="Frisvad J.C."/>
            <person name="Nielsen K.L."/>
        </authorList>
    </citation>
    <scope>NUCLEOTIDE SEQUENCE</scope>
    <source>
        <strain evidence="8">IBT 30069</strain>
    </source>
</reference>
<dbReference type="GO" id="GO:0006351">
    <property type="term" value="P:DNA-templated transcription"/>
    <property type="evidence" value="ECO:0007669"/>
    <property type="project" value="InterPro"/>
</dbReference>
<evidence type="ECO:0000256" key="3">
    <source>
        <dbReference type="ARBA" id="ARBA00023015"/>
    </source>
</evidence>
<dbReference type="PANTHER" id="PTHR31313">
    <property type="entry name" value="TY1 ENHANCER ACTIVATOR"/>
    <property type="match status" value="1"/>
</dbReference>
<dbReference type="AlphaFoldDB" id="A0A9W9G8K1"/>
<evidence type="ECO:0000313" key="8">
    <source>
        <dbReference type="EMBL" id="KAJ5113982.1"/>
    </source>
</evidence>
<keyword evidence="6" id="KW-0539">Nucleus</keyword>
<dbReference type="Pfam" id="PF04082">
    <property type="entry name" value="Fungal_trans"/>
    <property type="match status" value="1"/>
</dbReference>
<evidence type="ECO:0000256" key="4">
    <source>
        <dbReference type="ARBA" id="ARBA00023125"/>
    </source>
</evidence>